<sequence length="107" mass="11633">MGSGGALLLLVVGSEFNRRAQHPQQFVRSCSRVGAGRRRLALGLQGLMLCHRPSVPSCSSHENTMSSFKSTPRRTFCLSITYVVCNASDAHFLNGASTLLCLVTHIR</sequence>
<protein>
    <submittedName>
        <fullName evidence="1">Uncharacterized protein</fullName>
    </submittedName>
</protein>
<dbReference type="AlphaFoldDB" id="A0A2T8ING9"/>
<organism evidence="1">
    <name type="scientific">Panicum hallii</name>
    <dbReference type="NCBI Taxonomy" id="206008"/>
    <lineage>
        <taxon>Eukaryota</taxon>
        <taxon>Viridiplantae</taxon>
        <taxon>Streptophyta</taxon>
        <taxon>Embryophyta</taxon>
        <taxon>Tracheophyta</taxon>
        <taxon>Spermatophyta</taxon>
        <taxon>Magnoliopsida</taxon>
        <taxon>Liliopsida</taxon>
        <taxon>Poales</taxon>
        <taxon>Poaceae</taxon>
        <taxon>PACMAD clade</taxon>
        <taxon>Panicoideae</taxon>
        <taxon>Panicodae</taxon>
        <taxon>Paniceae</taxon>
        <taxon>Panicinae</taxon>
        <taxon>Panicum</taxon>
        <taxon>Panicum sect. Panicum</taxon>
    </lineage>
</organism>
<proteinExistence type="predicted"/>
<dbReference type="Proteomes" id="UP000243499">
    <property type="component" value="Chromosome 5"/>
</dbReference>
<dbReference type="Gramene" id="PVH39231">
    <property type="protein sequence ID" value="PVH39231"/>
    <property type="gene ID" value="PAHAL_5G460800"/>
</dbReference>
<evidence type="ECO:0000313" key="1">
    <source>
        <dbReference type="EMBL" id="PVH39231.1"/>
    </source>
</evidence>
<name>A0A2T8ING9_9POAL</name>
<dbReference type="EMBL" id="CM008050">
    <property type="protein sequence ID" value="PVH39231.1"/>
    <property type="molecule type" value="Genomic_DNA"/>
</dbReference>
<gene>
    <name evidence="1" type="ORF">PAHAL_5G460800</name>
</gene>
<accession>A0A2T8ING9</accession>
<reference evidence="1" key="1">
    <citation type="submission" date="2018-04" db="EMBL/GenBank/DDBJ databases">
        <title>WGS assembly of Panicum hallii.</title>
        <authorList>
            <person name="Lovell J."/>
            <person name="Jenkins J."/>
            <person name="Lowry D."/>
            <person name="Mamidi S."/>
            <person name="Sreedasyam A."/>
            <person name="Weng X."/>
            <person name="Barry K."/>
            <person name="Bonette J."/>
            <person name="Campitelli B."/>
            <person name="Daum C."/>
            <person name="Gordon S."/>
            <person name="Gould B."/>
            <person name="Lipzen A."/>
            <person name="Macqueen A."/>
            <person name="Palacio-Mejia J."/>
            <person name="Plott C."/>
            <person name="Shakirov E."/>
            <person name="Shu S."/>
            <person name="Yoshinaga Y."/>
            <person name="Zane M."/>
            <person name="Rokhsar D."/>
            <person name="Grimwood J."/>
            <person name="Schmutz J."/>
            <person name="Juenger T."/>
        </authorList>
    </citation>
    <scope>NUCLEOTIDE SEQUENCE [LARGE SCALE GENOMIC DNA]</scope>
    <source>
        <strain evidence="1">FIL2</strain>
    </source>
</reference>